<dbReference type="InParanoid" id="A0A1Z5S4T5"/>
<accession>A0A1Z5S4T5</accession>
<organism evidence="1 2">
    <name type="scientific">Sorghum bicolor</name>
    <name type="common">Sorghum</name>
    <name type="synonym">Sorghum vulgare</name>
    <dbReference type="NCBI Taxonomy" id="4558"/>
    <lineage>
        <taxon>Eukaryota</taxon>
        <taxon>Viridiplantae</taxon>
        <taxon>Streptophyta</taxon>
        <taxon>Embryophyta</taxon>
        <taxon>Tracheophyta</taxon>
        <taxon>Spermatophyta</taxon>
        <taxon>Magnoliopsida</taxon>
        <taxon>Liliopsida</taxon>
        <taxon>Poales</taxon>
        <taxon>Poaceae</taxon>
        <taxon>PACMAD clade</taxon>
        <taxon>Panicoideae</taxon>
        <taxon>Andropogonodae</taxon>
        <taxon>Andropogoneae</taxon>
        <taxon>Sorghinae</taxon>
        <taxon>Sorghum</taxon>
    </lineage>
</organism>
<reference evidence="1 2" key="1">
    <citation type="journal article" date="2009" name="Nature">
        <title>The Sorghum bicolor genome and the diversification of grasses.</title>
        <authorList>
            <person name="Paterson A.H."/>
            <person name="Bowers J.E."/>
            <person name="Bruggmann R."/>
            <person name="Dubchak I."/>
            <person name="Grimwood J."/>
            <person name="Gundlach H."/>
            <person name="Haberer G."/>
            <person name="Hellsten U."/>
            <person name="Mitros T."/>
            <person name="Poliakov A."/>
            <person name="Schmutz J."/>
            <person name="Spannagl M."/>
            <person name="Tang H."/>
            <person name="Wang X."/>
            <person name="Wicker T."/>
            <person name="Bharti A.K."/>
            <person name="Chapman J."/>
            <person name="Feltus F.A."/>
            <person name="Gowik U."/>
            <person name="Grigoriev I.V."/>
            <person name="Lyons E."/>
            <person name="Maher C.A."/>
            <person name="Martis M."/>
            <person name="Narechania A."/>
            <person name="Otillar R.P."/>
            <person name="Penning B.W."/>
            <person name="Salamov A.A."/>
            <person name="Wang Y."/>
            <person name="Zhang L."/>
            <person name="Carpita N.C."/>
            <person name="Freeling M."/>
            <person name="Gingle A.R."/>
            <person name="Hash C.T."/>
            <person name="Keller B."/>
            <person name="Klein P."/>
            <person name="Kresovich S."/>
            <person name="McCann M.C."/>
            <person name="Ming R."/>
            <person name="Peterson D.G."/>
            <person name="Mehboob-ur-Rahman"/>
            <person name="Ware D."/>
            <person name="Westhoff P."/>
            <person name="Mayer K.F."/>
            <person name="Messing J."/>
            <person name="Rokhsar D.S."/>
        </authorList>
    </citation>
    <scope>NUCLEOTIDE SEQUENCE [LARGE SCALE GENOMIC DNA]</scope>
    <source>
        <strain evidence="2">cv. BTx623</strain>
    </source>
</reference>
<dbReference type="AlphaFoldDB" id="A0A1Z5S4T5"/>
<dbReference type="Gramene" id="OQU90829">
    <property type="protein sequence ID" value="OQU90829"/>
    <property type="gene ID" value="SORBI_3001G054050"/>
</dbReference>
<keyword evidence="2" id="KW-1185">Reference proteome</keyword>
<evidence type="ECO:0000313" key="2">
    <source>
        <dbReference type="Proteomes" id="UP000000768"/>
    </source>
</evidence>
<dbReference type="EMBL" id="CM000760">
    <property type="protein sequence ID" value="OQU90829.1"/>
    <property type="molecule type" value="Genomic_DNA"/>
</dbReference>
<evidence type="ECO:0000313" key="1">
    <source>
        <dbReference type="EMBL" id="OQU90829.1"/>
    </source>
</evidence>
<proteinExistence type="predicted"/>
<gene>
    <name evidence="1" type="ORF">SORBI_3001G054050</name>
</gene>
<sequence>MDVVMWMTDFCLSHWKTLVYLWWTWMDMQSSPISIDYSFKVPFPVLHNKTLLSWSPGYIY</sequence>
<protein>
    <submittedName>
        <fullName evidence="1">Uncharacterized protein</fullName>
    </submittedName>
</protein>
<reference evidence="2" key="2">
    <citation type="journal article" date="2018" name="Plant J.">
        <title>The Sorghum bicolor reference genome: improved assembly, gene annotations, a transcriptome atlas, and signatures of genome organization.</title>
        <authorList>
            <person name="McCormick R.F."/>
            <person name="Truong S.K."/>
            <person name="Sreedasyam A."/>
            <person name="Jenkins J."/>
            <person name="Shu S."/>
            <person name="Sims D."/>
            <person name="Kennedy M."/>
            <person name="Amirebrahimi M."/>
            <person name="Weers B.D."/>
            <person name="McKinley B."/>
            <person name="Mattison A."/>
            <person name="Morishige D.T."/>
            <person name="Grimwood J."/>
            <person name="Schmutz J."/>
            <person name="Mullet J.E."/>
        </authorList>
    </citation>
    <scope>NUCLEOTIDE SEQUENCE [LARGE SCALE GENOMIC DNA]</scope>
    <source>
        <strain evidence="2">cv. BTx623</strain>
    </source>
</reference>
<dbReference type="Proteomes" id="UP000000768">
    <property type="component" value="Chromosome 1"/>
</dbReference>
<name>A0A1Z5S4T5_SORBI</name>